<evidence type="ECO:0000256" key="6">
    <source>
        <dbReference type="ARBA" id="ARBA00022989"/>
    </source>
</evidence>
<dbReference type="EMBL" id="FQZS01000005">
    <property type="protein sequence ID" value="SHI57604.1"/>
    <property type="molecule type" value="Genomic_DNA"/>
</dbReference>
<evidence type="ECO:0000256" key="8">
    <source>
        <dbReference type="ARBA" id="ARBA00038436"/>
    </source>
</evidence>
<organism evidence="11 12">
    <name type="scientific">Lutispora thermophila DSM 19022</name>
    <dbReference type="NCBI Taxonomy" id="1122184"/>
    <lineage>
        <taxon>Bacteria</taxon>
        <taxon>Bacillati</taxon>
        <taxon>Bacillota</taxon>
        <taxon>Clostridia</taxon>
        <taxon>Lutisporales</taxon>
        <taxon>Lutisporaceae</taxon>
        <taxon>Lutispora</taxon>
    </lineage>
</organism>
<evidence type="ECO:0000256" key="7">
    <source>
        <dbReference type="ARBA" id="ARBA00023136"/>
    </source>
</evidence>
<gene>
    <name evidence="11" type="ORF">SAMN02745176_00664</name>
</gene>
<dbReference type="PANTHER" id="PTHR35011:SF2">
    <property type="entry name" value="2,3-DIKETO-L-GULONATE TRAP TRANSPORTER SMALL PERMEASE PROTEIN YIAM"/>
    <property type="match status" value="1"/>
</dbReference>
<dbReference type="InterPro" id="IPR055348">
    <property type="entry name" value="DctQ"/>
</dbReference>
<keyword evidence="12" id="KW-1185">Reference proteome</keyword>
<keyword evidence="3" id="KW-1003">Cell membrane</keyword>
<feature type="transmembrane region" description="Helical" evidence="9">
    <location>
        <begin position="14"/>
        <end position="34"/>
    </location>
</feature>
<dbReference type="PANTHER" id="PTHR35011">
    <property type="entry name" value="2,3-DIKETO-L-GULONATE TRAP TRANSPORTER SMALL PERMEASE PROTEIN YIAM"/>
    <property type="match status" value="1"/>
</dbReference>
<name>A0A1M6C9Z5_9FIRM</name>
<dbReference type="Pfam" id="PF04290">
    <property type="entry name" value="DctQ"/>
    <property type="match status" value="1"/>
</dbReference>
<evidence type="ECO:0000256" key="4">
    <source>
        <dbReference type="ARBA" id="ARBA00022519"/>
    </source>
</evidence>
<dbReference type="GO" id="GO:0005886">
    <property type="term" value="C:plasma membrane"/>
    <property type="evidence" value="ECO:0007669"/>
    <property type="project" value="UniProtKB-SubCell"/>
</dbReference>
<feature type="transmembrane region" description="Helical" evidence="9">
    <location>
        <begin position="85"/>
        <end position="107"/>
    </location>
</feature>
<dbReference type="RefSeq" id="WP_073024532.1">
    <property type="nucleotide sequence ID" value="NZ_FQZS01000005.1"/>
</dbReference>
<keyword evidence="5 9" id="KW-0812">Transmembrane</keyword>
<evidence type="ECO:0000313" key="11">
    <source>
        <dbReference type="EMBL" id="SHI57604.1"/>
    </source>
</evidence>
<sequence length="188" mass="20999">MKVLKWLDEHFEEAILIVLLAAITCVMMAQIIARTFAASMTWPEEFSRYCYIWSVFLSLGYTVKKGNMLKVGVLMDLFPLKVRKSIEIVGNIIMLAIFGILFRYSIIYTGKIKTMGQASTAMGVPMSFMYTATVIGFGLAVFRTVELIIYNIKHFDEKAETTLEATLKEAQQEVQVNAAGANKTGGKA</sequence>
<keyword evidence="4" id="KW-0997">Cell inner membrane</keyword>
<protein>
    <submittedName>
        <fullName evidence="11">TRAP-type C4-dicarboxylate transport system, small permease component</fullName>
    </submittedName>
</protein>
<accession>A0A1M6C9Z5</accession>
<feature type="domain" description="Tripartite ATP-independent periplasmic transporters DctQ component" evidence="10">
    <location>
        <begin position="23"/>
        <end position="152"/>
    </location>
</feature>
<evidence type="ECO:0000256" key="5">
    <source>
        <dbReference type="ARBA" id="ARBA00022692"/>
    </source>
</evidence>
<dbReference type="Proteomes" id="UP000184442">
    <property type="component" value="Unassembled WGS sequence"/>
</dbReference>
<keyword evidence="7 9" id="KW-0472">Membrane</keyword>
<dbReference type="STRING" id="1122184.SAMN02745176_00664"/>
<feature type="transmembrane region" description="Helical" evidence="9">
    <location>
        <begin position="127"/>
        <end position="149"/>
    </location>
</feature>
<evidence type="ECO:0000256" key="3">
    <source>
        <dbReference type="ARBA" id="ARBA00022475"/>
    </source>
</evidence>
<keyword evidence="2" id="KW-0813">Transport</keyword>
<dbReference type="OrthoDB" id="45144at2"/>
<comment type="subcellular location">
    <subcellularLocation>
        <location evidence="1">Cell inner membrane</location>
        <topology evidence="1">Multi-pass membrane protein</topology>
    </subcellularLocation>
</comment>
<dbReference type="InterPro" id="IPR007387">
    <property type="entry name" value="TRAP_DctQ"/>
</dbReference>
<dbReference type="GO" id="GO:0015740">
    <property type="term" value="P:C4-dicarboxylate transport"/>
    <property type="evidence" value="ECO:0007669"/>
    <property type="project" value="TreeGrafter"/>
</dbReference>
<evidence type="ECO:0000256" key="2">
    <source>
        <dbReference type="ARBA" id="ARBA00022448"/>
    </source>
</evidence>
<dbReference type="GO" id="GO:0022857">
    <property type="term" value="F:transmembrane transporter activity"/>
    <property type="evidence" value="ECO:0007669"/>
    <property type="project" value="TreeGrafter"/>
</dbReference>
<dbReference type="AlphaFoldDB" id="A0A1M6C9Z5"/>
<evidence type="ECO:0000313" key="12">
    <source>
        <dbReference type="Proteomes" id="UP000184442"/>
    </source>
</evidence>
<evidence type="ECO:0000256" key="9">
    <source>
        <dbReference type="SAM" id="Phobius"/>
    </source>
</evidence>
<keyword evidence="6 9" id="KW-1133">Transmembrane helix</keyword>
<proteinExistence type="inferred from homology"/>
<comment type="similarity">
    <text evidence="8">Belongs to the TRAP transporter small permease family.</text>
</comment>
<evidence type="ECO:0000259" key="10">
    <source>
        <dbReference type="Pfam" id="PF04290"/>
    </source>
</evidence>
<evidence type="ECO:0000256" key="1">
    <source>
        <dbReference type="ARBA" id="ARBA00004429"/>
    </source>
</evidence>
<reference evidence="11 12" key="1">
    <citation type="submission" date="2016-11" db="EMBL/GenBank/DDBJ databases">
        <authorList>
            <person name="Jaros S."/>
            <person name="Januszkiewicz K."/>
            <person name="Wedrychowicz H."/>
        </authorList>
    </citation>
    <scope>NUCLEOTIDE SEQUENCE [LARGE SCALE GENOMIC DNA]</scope>
    <source>
        <strain evidence="11 12">DSM 19022</strain>
    </source>
</reference>